<dbReference type="HOGENOM" id="CLU_343730_0_0_1"/>
<protein>
    <submittedName>
        <fullName evidence="1">Uncharacterized protein</fullName>
    </submittedName>
</protein>
<dbReference type="RefSeq" id="XP_001018890.2">
    <property type="nucleotide sequence ID" value="XM_001018890.3"/>
</dbReference>
<name>Q23QD9_TETTS</name>
<dbReference type="InParanoid" id="Q23QD9"/>
<evidence type="ECO:0000313" key="1">
    <source>
        <dbReference type="EMBL" id="EAR98645.2"/>
    </source>
</evidence>
<organism evidence="1 2">
    <name type="scientific">Tetrahymena thermophila (strain SB210)</name>
    <dbReference type="NCBI Taxonomy" id="312017"/>
    <lineage>
        <taxon>Eukaryota</taxon>
        <taxon>Sar</taxon>
        <taxon>Alveolata</taxon>
        <taxon>Ciliophora</taxon>
        <taxon>Intramacronucleata</taxon>
        <taxon>Oligohymenophorea</taxon>
        <taxon>Hymenostomatida</taxon>
        <taxon>Tetrahymenina</taxon>
        <taxon>Tetrahymenidae</taxon>
        <taxon>Tetrahymena</taxon>
    </lineage>
</organism>
<gene>
    <name evidence="1" type="ORF">TTHERM_00581440</name>
</gene>
<reference evidence="2" key="1">
    <citation type="journal article" date="2006" name="PLoS Biol.">
        <title>Macronuclear genome sequence of the ciliate Tetrahymena thermophila, a model eukaryote.</title>
        <authorList>
            <person name="Eisen J.A."/>
            <person name="Coyne R.S."/>
            <person name="Wu M."/>
            <person name="Wu D."/>
            <person name="Thiagarajan M."/>
            <person name="Wortman J.R."/>
            <person name="Badger J.H."/>
            <person name="Ren Q."/>
            <person name="Amedeo P."/>
            <person name="Jones K.M."/>
            <person name="Tallon L.J."/>
            <person name="Delcher A.L."/>
            <person name="Salzberg S.L."/>
            <person name="Silva J.C."/>
            <person name="Haas B.J."/>
            <person name="Majoros W.H."/>
            <person name="Farzad M."/>
            <person name="Carlton J.M."/>
            <person name="Smith R.K. Jr."/>
            <person name="Garg J."/>
            <person name="Pearlman R.E."/>
            <person name="Karrer K.M."/>
            <person name="Sun L."/>
            <person name="Manning G."/>
            <person name="Elde N.C."/>
            <person name="Turkewitz A.P."/>
            <person name="Asai D.J."/>
            <person name="Wilkes D.E."/>
            <person name="Wang Y."/>
            <person name="Cai H."/>
            <person name="Collins K."/>
            <person name="Stewart B.A."/>
            <person name="Lee S.R."/>
            <person name="Wilamowska K."/>
            <person name="Weinberg Z."/>
            <person name="Ruzzo W.L."/>
            <person name="Wloga D."/>
            <person name="Gaertig J."/>
            <person name="Frankel J."/>
            <person name="Tsao C.-C."/>
            <person name="Gorovsky M.A."/>
            <person name="Keeling P.J."/>
            <person name="Waller R.F."/>
            <person name="Patron N.J."/>
            <person name="Cherry J.M."/>
            <person name="Stover N.A."/>
            <person name="Krieger C.J."/>
            <person name="del Toro C."/>
            <person name="Ryder H.F."/>
            <person name="Williamson S.C."/>
            <person name="Barbeau R.A."/>
            <person name="Hamilton E.P."/>
            <person name="Orias E."/>
        </authorList>
    </citation>
    <scope>NUCLEOTIDE SEQUENCE [LARGE SCALE GENOMIC DNA]</scope>
    <source>
        <strain evidence="2">SB210</strain>
    </source>
</reference>
<keyword evidence="2" id="KW-1185">Reference proteome</keyword>
<dbReference type="KEGG" id="tet:TTHERM_00581440"/>
<sequence length="865" mass="102256">MILDQENLVRLFGKRNEKIKMTGLSIKQYITNSVIKTEVIQKFEFEESIIVIFKDNPYRKKFKIHLGEKFIKSRLEERAIFAKQENVVISKDKFFMKYQDYKMIELEKIPEPKGENQEITVSFTEIGSVMPKFSCMYFNMIKIFSNEIIEDLQSYNLNIYLNMSSQIDFIKVYSKADTKITFYNHKKSASIVQINLKTMEECLLYYRHQNINIPQISFGKEKDRQTIIMIDYLPPFNPEKDYRQCIKNNPEVNSLENQKDSDHSMESVEFCIVMDTSSRNGQRKYDCNQMQFLLTQTLQKIQNTILQKNNNNNSSESNNEVQNNKNKTKQVNYINFSFLDECGWNQQYFKMKENTIEELSIIKNEIMPKIEWKNEESDFISFLDNFTIVQNSMNIPKVLFLITQCQWISFDESVEHLSQLRKQINQNQPQIQIGQNNLSDSKTATDDQIQKKQANNPMNNILDVFILYHGEDSYAQEQLKKAVSSQRFFTKNNIDTPEFPQQDLFYLKKHSDFYLEANRENIEFSTIPLQVKQSEQKSKIQVKYNQIFQQFIFLELGTSALKGNLNYFDGRTRQICQIPIEFSKNKKKDKADSFLESDDIAMIGLIKLFQSDELIEQRELMKNMSIRNHIHSPITQEVFCIYDSSNENYSSDASVKEISFNPSQLQTLNQNNHSISSRMPSVIKYEAPKADLFKPLTTQTNSQSYTLNQIELKSKQIISELIHKKLEREKKLNEKNKKYLDFNLSAEQYKTLAMKKVKTIVDTQELSGCWKYNESLLFLLKYSKEDFFTLKRRISHRSEPHIDSLIMTSIILIELKMRFSEYFKYWESCQIKSTNWIDENFPNQIYIKAFRIARELHDSKANKKS</sequence>
<evidence type="ECO:0000313" key="2">
    <source>
        <dbReference type="Proteomes" id="UP000009168"/>
    </source>
</evidence>
<dbReference type="GeneID" id="7824712"/>
<accession>Q23QD9</accession>
<dbReference type="Proteomes" id="UP000009168">
    <property type="component" value="Unassembled WGS sequence"/>
</dbReference>
<dbReference type="AlphaFoldDB" id="Q23QD9"/>
<proteinExistence type="predicted"/>
<dbReference type="EMBL" id="GG662649">
    <property type="protein sequence ID" value="EAR98645.2"/>
    <property type="molecule type" value="Genomic_DNA"/>
</dbReference>